<feature type="active site" description="Charge relay system" evidence="9 10">
    <location>
        <position position="605"/>
    </location>
</feature>
<feature type="active site" description="Charge relay system" evidence="9 10">
    <location>
        <position position="181"/>
    </location>
</feature>
<dbReference type="InterPro" id="IPR036852">
    <property type="entry name" value="Peptidase_S8/S53_dom_sf"/>
</dbReference>
<evidence type="ECO:0000256" key="2">
    <source>
        <dbReference type="ARBA" id="ARBA00011073"/>
    </source>
</evidence>
<gene>
    <name evidence="16" type="ORF">CJ030_MR0G007497</name>
</gene>
<comment type="subcellular location">
    <subcellularLocation>
        <location evidence="1">Secreted</location>
    </subcellularLocation>
</comment>
<keyword evidence="17" id="KW-1185">Reference proteome</keyword>
<feature type="signal peptide" evidence="12">
    <location>
        <begin position="1"/>
        <end position="23"/>
    </location>
</feature>
<dbReference type="Gene3D" id="2.60.40.2310">
    <property type="match status" value="1"/>
</dbReference>
<dbReference type="Pfam" id="PF17766">
    <property type="entry name" value="fn3_6"/>
    <property type="match status" value="1"/>
</dbReference>
<dbReference type="PANTHER" id="PTHR10795">
    <property type="entry name" value="PROPROTEIN CONVERTASE SUBTILISIN/KEXIN"/>
    <property type="match status" value="1"/>
</dbReference>
<dbReference type="InterPro" id="IPR037045">
    <property type="entry name" value="S8pro/Inhibitor_I9_sf"/>
</dbReference>
<organism evidence="16 17">
    <name type="scientific">Morella rubra</name>
    <name type="common">Chinese bayberry</name>
    <dbReference type="NCBI Taxonomy" id="262757"/>
    <lineage>
        <taxon>Eukaryota</taxon>
        <taxon>Viridiplantae</taxon>
        <taxon>Streptophyta</taxon>
        <taxon>Embryophyta</taxon>
        <taxon>Tracheophyta</taxon>
        <taxon>Spermatophyta</taxon>
        <taxon>Magnoliopsida</taxon>
        <taxon>eudicotyledons</taxon>
        <taxon>Gunneridae</taxon>
        <taxon>Pentapetalae</taxon>
        <taxon>rosids</taxon>
        <taxon>fabids</taxon>
        <taxon>Fagales</taxon>
        <taxon>Myricaceae</taxon>
        <taxon>Morella</taxon>
    </lineage>
</organism>
<proteinExistence type="inferred from homology"/>
<dbReference type="PROSITE" id="PS00138">
    <property type="entry name" value="SUBTILASE_SER"/>
    <property type="match status" value="1"/>
</dbReference>
<keyword evidence="5 12" id="KW-0732">Signal</keyword>
<dbReference type="CDD" id="cd04852">
    <property type="entry name" value="Peptidases_S8_3"/>
    <property type="match status" value="1"/>
</dbReference>
<dbReference type="InterPro" id="IPR023827">
    <property type="entry name" value="Peptidase_S8_Asp-AS"/>
</dbReference>
<feature type="domain" description="Inhibitor I9" evidence="14">
    <location>
        <begin position="83"/>
        <end position="146"/>
    </location>
</feature>
<evidence type="ECO:0000256" key="7">
    <source>
        <dbReference type="ARBA" id="ARBA00022825"/>
    </source>
</evidence>
<evidence type="ECO:0000256" key="12">
    <source>
        <dbReference type="SAM" id="SignalP"/>
    </source>
</evidence>
<dbReference type="InterPro" id="IPR034197">
    <property type="entry name" value="Peptidases_S8_3"/>
</dbReference>
<evidence type="ECO:0000256" key="3">
    <source>
        <dbReference type="ARBA" id="ARBA00022525"/>
    </source>
</evidence>
<dbReference type="InterPro" id="IPR041469">
    <property type="entry name" value="Subtilisin-like_FN3"/>
</dbReference>
<reference evidence="16 17" key="1">
    <citation type="journal article" date="2019" name="Plant Biotechnol. J.">
        <title>The red bayberry genome and genetic basis of sex determination.</title>
        <authorList>
            <person name="Jia H.M."/>
            <person name="Jia H.J."/>
            <person name="Cai Q.L."/>
            <person name="Wang Y."/>
            <person name="Zhao H.B."/>
            <person name="Yang W.F."/>
            <person name="Wang G.Y."/>
            <person name="Li Y.H."/>
            <person name="Zhan D.L."/>
            <person name="Shen Y.T."/>
            <person name="Niu Q.F."/>
            <person name="Chang L."/>
            <person name="Qiu J."/>
            <person name="Zhao L."/>
            <person name="Xie H.B."/>
            <person name="Fu W.Y."/>
            <person name="Jin J."/>
            <person name="Li X.W."/>
            <person name="Jiao Y."/>
            <person name="Zhou C.C."/>
            <person name="Tu T."/>
            <person name="Chai C.Y."/>
            <person name="Gao J.L."/>
            <person name="Fan L.J."/>
            <person name="van de Weg E."/>
            <person name="Wang J.Y."/>
            <person name="Gao Z.S."/>
        </authorList>
    </citation>
    <scope>NUCLEOTIDE SEQUENCE [LARGE SCALE GENOMIC DNA]</scope>
    <source>
        <tissue evidence="16">Leaves</tissue>
    </source>
</reference>
<dbReference type="Gene3D" id="3.50.30.30">
    <property type="match status" value="1"/>
</dbReference>
<keyword evidence="6 10" id="KW-0378">Hydrolase</keyword>
<dbReference type="Pfam" id="PF05922">
    <property type="entry name" value="Inhibitor_I9"/>
    <property type="match status" value="1"/>
</dbReference>
<dbReference type="EMBL" id="RXIC02000172">
    <property type="protein sequence ID" value="KAB1200372.1"/>
    <property type="molecule type" value="Genomic_DNA"/>
</dbReference>
<dbReference type="PROSITE" id="PS51892">
    <property type="entry name" value="SUBTILASE"/>
    <property type="match status" value="1"/>
</dbReference>
<dbReference type="InterPro" id="IPR023828">
    <property type="entry name" value="Peptidase_S8_Ser-AS"/>
</dbReference>
<dbReference type="InterPro" id="IPR045051">
    <property type="entry name" value="SBT"/>
</dbReference>
<keyword evidence="7 10" id="KW-0720">Serine protease</keyword>
<keyword evidence="8" id="KW-0325">Glycoprotein</keyword>
<dbReference type="Proteomes" id="UP000516437">
    <property type="component" value="Unassembled WGS sequence"/>
</dbReference>
<keyword evidence="3" id="KW-0964">Secreted</keyword>
<dbReference type="PROSITE" id="PS00136">
    <property type="entry name" value="SUBTILASE_ASP"/>
    <property type="match status" value="1"/>
</dbReference>
<evidence type="ECO:0000256" key="1">
    <source>
        <dbReference type="ARBA" id="ARBA00004613"/>
    </source>
</evidence>
<keyword evidence="4 10" id="KW-0645">Protease</keyword>
<dbReference type="InterPro" id="IPR015500">
    <property type="entry name" value="Peptidase_S8_subtilisin-rel"/>
</dbReference>
<evidence type="ECO:0000256" key="11">
    <source>
        <dbReference type="RuleBase" id="RU003355"/>
    </source>
</evidence>
<dbReference type="CDD" id="cd02120">
    <property type="entry name" value="PA_subtilisin_like"/>
    <property type="match status" value="1"/>
</dbReference>
<dbReference type="AlphaFoldDB" id="A0A6A1UJH1"/>
<dbReference type="InterPro" id="IPR000209">
    <property type="entry name" value="Peptidase_S8/S53_dom"/>
</dbReference>
<feature type="active site" description="Charge relay system" evidence="9 10">
    <location>
        <position position="256"/>
    </location>
</feature>
<dbReference type="Gene3D" id="3.40.50.200">
    <property type="entry name" value="Peptidase S8/S53 domain"/>
    <property type="match status" value="1"/>
</dbReference>
<feature type="domain" description="Peptidase S8/S53" evidence="13">
    <location>
        <begin position="172"/>
        <end position="643"/>
    </location>
</feature>
<evidence type="ECO:0000256" key="8">
    <source>
        <dbReference type="ARBA" id="ARBA00023180"/>
    </source>
</evidence>
<evidence type="ECO:0000259" key="14">
    <source>
        <dbReference type="Pfam" id="PF05922"/>
    </source>
</evidence>
<evidence type="ECO:0000256" key="9">
    <source>
        <dbReference type="PIRSR" id="PIRSR615500-1"/>
    </source>
</evidence>
<dbReference type="GO" id="GO:0006508">
    <property type="term" value="P:proteolysis"/>
    <property type="evidence" value="ECO:0007669"/>
    <property type="project" value="UniProtKB-KW"/>
</dbReference>
<feature type="domain" description="Subtilisin-like protease fibronectin type-III" evidence="15">
    <location>
        <begin position="726"/>
        <end position="819"/>
    </location>
</feature>
<dbReference type="PRINTS" id="PR00723">
    <property type="entry name" value="SUBTILISIN"/>
</dbReference>
<protein>
    <submittedName>
        <fullName evidence="16">Subtilisin-like protease</fullName>
    </submittedName>
</protein>
<accession>A0A6A1UJH1</accession>
<dbReference type="InterPro" id="IPR010259">
    <property type="entry name" value="S8pro/Inhibitor_I9"/>
</dbReference>
<sequence>MVRISRTHLVVVFCLGMLASSLCQDDSNEDFTAVYMVTLRQAPAAHYYGELTTDRTGSKHVSSERLNIHKQRSQNISRTDRRYSSYISRVHDSLLRQVLRGEQYLKLYSYHYLINGFAVLVTPQQAEKLSRRREVANVVLDFTVRTATTHTPQFLGLPNGAWMDEGGFQSAGEGIVIGFIDTGIDPTHPSFSDDISEHPYPVPAHFSGICEVTPDFPSGSCNRKLIGARHFAASAITRGIFNATQDYASPFDADGHGTEALSLISVRFLVTHAKLSSIAVYKALYKSFGGFAADVVAAIDQAAQDGVDIISLSITPNRRPPGIATFFNPIDMALLSAVKAGIFVVQAAGNTGPSPKSMSSFSPWIFTVGAASHDRVYSNSIILGNNVTIAGVGLAPGTDTTYTLISAIHALNNETTVAGNLYVGECQDSSSFNQDLIQGNLLICSYSIRFVLGLSTIKQALETAKNLSAVGVIFYMDPFVIGFQLNPVPLKMPGIIIPSPDDSKILLQYYNSSLERDERTNRIIKYGAVASICGGLKANYSSSAPKVMYYSARGPDPEDNFLDDAEIMKPNLVAPGNFIWAAWSSHGTDSVEFLGESFAMMSGTSMAAPHVAGLAALLKQKFPNFSPSAIASALSTTASLSDKTGGPIMAQRAYANPDLNQSPATFFDMGSGFVNATASLNPGLILETSYDDYMLFLCGINGSAPVVLNYTGQNCWVYNSTISGADLNLPSITIAKLNKSKTIQRSVINIAGNETYSVGWSAPFGVSVKVVPLRFSITSGETQVLSVYLNATMNSSVASFGRIGLFGNQGHIVNIPLSVIVKISSNLTNG</sequence>
<evidence type="ECO:0000256" key="5">
    <source>
        <dbReference type="ARBA" id="ARBA00022729"/>
    </source>
</evidence>
<comment type="similarity">
    <text evidence="2 10 11">Belongs to the peptidase S8 family.</text>
</comment>
<evidence type="ECO:0000256" key="4">
    <source>
        <dbReference type="ARBA" id="ARBA00022670"/>
    </source>
</evidence>
<evidence type="ECO:0000259" key="13">
    <source>
        <dbReference type="Pfam" id="PF00082"/>
    </source>
</evidence>
<name>A0A6A1UJH1_9ROSI</name>
<dbReference type="OrthoDB" id="206201at2759"/>
<dbReference type="GO" id="GO:0004252">
    <property type="term" value="F:serine-type endopeptidase activity"/>
    <property type="evidence" value="ECO:0007669"/>
    <property type="project" value="UniProtKB-UniRule"/>
</dbReference>
<evidence type="ECO:0000256" key="6">
    <source>
        <dbReference type="ARBA" id="ARBA00022801"/>
    </source>
</evidence>
<dbReference type="Gene3D" id="3.30.70.80">
    <property type="entry name" value="Peptidase S8 propeptide/proteinase inhibitor I9"/>
    <property type="match status" value="1"/>
</dbReference>
<comment type="caution">
    <text evidence="16">The sequence shown here is derived from an EMBL/GenBank/DDBJ whole genome shotgun (WGS) entry which is preliminary data.</text>
</comment>
<evidence type="ECO:0000259" key="15">
    <source>
        <dbReference type="Pfam" id="PF17766"/>
    </source>
</evidence>
<evidence type="ECO:0000256" key="10">
    <source>
        <dbReference type="PROSITE-ProRule" id="PRU01240"/>
    </source>
</evidence>
<evidence type="ECO:0000313" key="17">
    <source>
        <dbReference type="Proteomes" id="UP000516437"/>
    </source>
</evidence>
<dbReference type="Pfam" id="PF00082">
    <property type="entry name" value="Peptidase_S8"/>
    <property type="match status" value="1"/>
</dbReference>
<dbReference type="SUPFAM" id="SSF52743">
    <property type="entry name" value="Subtilisin-like"/>
    <property type="match status" value="1"/>
</dbReference>
<feature type="chain" id="PRO_5025529457" evidence="12">
    <location>
        <begin position="24"/>
        <end position="830"/>
    </location>
</feature>
<evidence type="ECO:0000313" key="16">
    <source>
        <dbReference type="EMBL" id="KAB1200372.1"/>
    </source>
</evidence>
<dbReference type="GO" id="GO:0005576">
    <property type="term" value="C:extracellular region"/>
    <property type="evidence" value="ECO:0007669"/>
    <property type="project" value="UniProtKB-SubCell"/>
</dbReference>